<dbReference type="PANTHER" id="PTHR46289">
    <property type="entry name" value="52 KDA REPRESSOR OF THE INHIBITOR OF THE PROTEIN KINASE-LIKE PROTEIN-RELATED"/>
    <property type="match status" value="1"/>
</dbReference>
<dbReference type="PANTHER" id="PTHR46289:SF14">
    <property type="entry name" value="DUF4371 DOMAIN-CONTAINING PROTEIN"/>
    <property type="match status" value="1"/>
</dbReference>
<dbReference type="GO" id="GO:0046983">
    <property type="term" value="F:protein dimerization activity"/>
    <property type="evidence" value="ECO:0007669"/>
    <property type="project" value="InterPro"/>
</dbReference>
<evidence type="ECO:0000259" key="1">
    <source>
        <dbReference type="Pfam" id="PF05699"/>
    </source>
</evidence>
<comment type="caution">
    <text evidence="2">The sequence shown here is derived from an EMBL/GenBank/DDBJ whole genome shotgun (WGS) entry which is preliminary data.</text>
</comment>
<dbReference type="EMBL" id="CARXXK010001438">
    <property type="protein sequence ID" value="CAI6376144.1"/>
    <property type="molecule type" value="Genomic_DNA"/>
</dbReference>
<gene>
    <name evidence="2" type="ORF">MEUPH1_LOCUS29555</name>
</gene>
<dbReference type="Pfam" id="PF05699">
    <property type="entry name" value="Dimer_Tnp_hAT"/>
    <property type="match status" value="1"/>
</dbReference>
<accession>A0AAV0Y5E8</accession>
<organism evidence="2 3">
    <name type="scientific">Macrosiphum euphorbiae</name>
    <name type="common">potato aphid</name>
    <dbReference type="NCBI Taxonomy" id="13131"/>
    <lineage>
        <taxon>Eukaryota</taxon>
        <taxon>Metazoa</taxon>
        <taxon>Ecdysozoa</taxon>
        <taxon>Arthropoda</taxon>
        <taxon>Hexapoda</taxon>
        <taxon>Insecta</taxon>
        <taxon>Pterygota</taxon>
        <taxon>Neoptera</taxon>
        <taxon>Paraneoptera</taxon>
        <taxon>Hemiptera</taxon>
        <taxon>Sternorrhyncha</taxon>
        <taxon>Aphidomorpha</taxon>
        <taxon>Aphidoidea</taxon>
        <taxon>Aphididae</taxon>
        <taxon>Macrosiphini</taxon>
        <taxon>Macrosiphum</taxon>
    </lineage>
</organism>
<name>A0AAV0Y5E8_9HEMI</name>
<feature type="domain" description="HAT C-terminal dimerisation" evidence="1">
    <location>
        <begin position="51"/>
        <end position="105"/>
    </location>
</feature>
<dbReference type="InterPro" id="IPR052958">
    <property type="entry name" value="IFN-induced_PKR_regulator"/>
</dbReference>
<evidence type="ECO:0000313" key="3">
    <source>
        <dbReference type="Proteomes" id="UP001160148"/>
    </source>
</evidence>
<dbReference type="InterPro" id="IPR008906">
    <property type="entry name" value="HATC_C_dom"/>
</dbReference>
<dbReference type="Proteomes" id="UP001160148">
    <property type="component" value="Unassembled WGS sequence"/>
</dbReference>
<dbReference type="AlphaFoldDB" id="A0AAV0Y5E8"/>
<sequence length="120" mass="14009">MAEEMAKVISLNLLVKRITKRQTNRANPFTDSDNNKISEINVERYYRTTIFIPYLNKLLKILYVLPVSTSTPERTFSTLKRVKTYTRNSMLEERLNGLTLLVVHKDNIIVTPYEVLDEMA</sequence>
<proteinExistence type="predicted"/>
<reference evidence="2 3" key="1">
    <citation type="submission" date="2023-01" db="EMBL/GenBank/DDBJ databases">
        <authorList>
            <person name="Whitehead M."/>
        </authorList>
    </citation>
    <scope>NUCLEOTIDE SEQUENCE [LARGE SCALE GENOMIC DNA]</scope>
</reference>
<keyword evidence="3" id="KW-1185">Reference proteome</keyword>
<protein>
    <recommendedName>
        <fullName evidence="1">HAT C-terminal dimerisation domain-containing protein</fullName>
    </recommendedName>
</protein>
<evidence type="ECO:0000313" key="2">
    <source>
        <dbReference type="EMBL" id="CAI6376144.1"/>
    </source>
</evidence>